<dbReference type="PATRIC" id="fig|1618623.3.peg.438"/>
<dbReference type="InterPro" id="IPR029048">
    <property type="entry name" value="HSP70_C_sf"/>
</dbReference>
<dbReference type="Proteomes" id="UP000034391">
    <property type="component" value="Unassembled WGS sequence"/>
</dbReference>
<reference evidence="5 6" key="1">
    <citation type="journal article" date="2015" name="Nature">
        <title>rRNA introns, odd ribosomes, and small enigmatic genomes across a large radiation of phyla.</title>
        <authorList>
            <person name="Brown C.T."/>
            <person name="Hug L.A."/>
            <person name="Thomas B.C."/>
            <person name="Sharon I."/>
            <person name="Castelle C.J."/>
            <person name="Singh A."/>
            <person name="Wilkins M.J."/>
            <person name="Williams K.H."/>
            <person name="Banfield J.F."/>
        </authorList>
    </citation>
    <scope>NUCLEOTIDE SEQUENCE [LARGE SCALE GENOMIC DNA]</scope>
</reference>
<evidence type="ECO:0000256" key="2">
    <source>
        <dbReference type="ARBA" id="ARBA00022840"/>
    </source>
</evidence>
<dbReference type="Gene3D" id="2.60.34.10">
    <property type="entry name" value="Substrate Binding Domain Of DNAk, Chain A, domain 1"/>
    <property type="match status" value="1"/>
</dbReference>
<dbReference type="FunFam" id="1.20.1270.10:FF:000001">
    <property type="entry name" value="Molecular chaperone DnaK"/>
    <property type="match status" value="1"/>
</dbReference>
<proteinExistence type="predicted"/>
<sequence length="228" mass="25452">MTRLIEKNTTVPTSKTQVFSTASDSQPSVEIHVLQGEREMAFDNKTLGRFILDGIPPSPRGVPQVEVTFDIDANGILNVKAKDKATNREQSVRIEGSSGISKEEIERMRKEAEIHAAEDKKKKEKVELKNTAETLIYTTEKTLREFGDKVKAEDKKEIEEKIEALKKVKDSDDLEAIKKASQDLSSAVQKIGAAMYQQQKASEQQAPSAEGQEKKDDGNVQEGEFEKK</sequence>
<evidence type="ECO:0000256" key="3">
    <source>
        <dbReference type="SAM" id="Coils"/>
    </source>
</evidence>
<feature type="region of interest" description="Disordered" evidence="4">
    <location>
        <begin position="194"/>
        <end position="228"/>
    </location>
</feature>
<protein>
    <submittedName>
        <fullName evidence="5">Chaperone protein DnaK</fullName>
    </submittedName>
</protein>
<dbReference type="SUPFAM" id="SSF100934">
    <property type="entry name" value="Heat shock protein 70kD (HSP70), C-terminal subdomain"/>
    <property type="match status" value="1"/>
</dbReference>
<comment type="caution">
    <text evidence="5">The sequence shown here is derived from an EMBL/GenBank/DDBJ whole genome shotgun (WGS) entry which is preliminary data.</text>
</comment>
<dbReference type="Gene3D" id="1.20.1270.10">
    <property type="match status" value="1"/>
</dbReference>
<dbReference type="GO" id="GO:0005524">
    <property type="term" value="F:ATP binding"/>
    <property type="evidence" value="ECO:0007669"/>
    <property type="project" value="UniProtKB-KW"/>
</dbReference>
<dbReference type="PANTHER" id="PTHR19375">
    <property type="entry name" value="HEAT SHOCK PROTEIN 70KDA"/>
    <property type="match status" value="1"/>
</dbReference>
<feature type="compositionally biased region" description="Basic and acidic residues" evidence="4">
    <location>
        <begin position="211"/>
        <end position="228"/>
    </location>
</feature>
<gene>
    <name evidence="5" type="ORF">UX56_C0029G0016</name>
</gene>
<evidence type="ECO:0000313" key="5">
    <source>
        <dbReference type="EMBL" id="KKU40649.1"/>
    </source>
</evidence>
<name>A0A0G1Q6N5_9BACT</name>
<dbReference type="EMBL" id="LCMR01000029">
    <property type="protein sequence ID" value="KKU40649.1"/>
    <property type="molecule type" value="Genomic_DNA"/>
</dbReference>
<evidence type="ECO:0000256" key="4">
    <source>
        <dbReference type="SAM" id="MobiDB-lite"/>
    </source>
</evidence>
<keyword evidence="1" id="KW-0547">Nucleotide-binding</keyword>
<evidence type="ECO:0000313" key="6">
    <source>
        <dbReference type="Proteomes" id="UP000034391"/>
    </source>
</evidence>
<keyword evidence="3" id="KW-0175">Coiled coil</keyword>
<organism evidence="5 6">
    <name type="scientific">Candidatus Azambacteria bacterium GW2011_GWD2_46_48</name>
    <dbReference type="NCBI Taxonomy" id="1618623"/>
    <lineage>
        <taxon>Bacteria</taxon>
        <taxon>Candidatus Azamiibacteriota</taxon>
    </lineage>
</organism>
<accession>A0A0G1Q6N5</accession>
<dbReference type="AlphaFoldDB" id="A0A0G1Q6N5"/>
<keyword evidence="2" id="KW-0067">ATP-binding</keyword>
<evidence type="ECO:0000256" key="1">
    <source>
        <dbReference type="ARBA" id="ARBA00022741"/>
    </source>
</evidence>
<feature type="compositionally biased region" description="Polar residues" evidence="4">
    <location>
        <begin position="196"/>
        <end position="207"/>
    </location>
</feature>
<dbReference type="SUPFAM" id="SSF100920">
    <property type="entry name" value="Heat shock protein 70kD (HSP70), peptide-binding domain"/>
    <property type="match status" value="1"/>
</dbReference>
<dbReference type="Pfam" id="PF00012">
    <property type="entry name" value="HSP70"/>
    <property type="match status" value="1"/>
</dbReference>
<dbReference type="InterPro" id="IPR013126">
    <property type="entry name" value="Hsp_70_fam"/>
</dbReference>
<feature type="coiled-coil region" evidence="3">
    <location>
        <begin position="100"/>
        <end position="175"/>
    </location>
</feature>
<dbReference type="InterPro" id="IPR029047">
    <property type="entry name" value="HSP70_peptide-bd_sf"/>
</dbReference>
<dbReference type="GO" id="GO:0140662">
    <property type="term" value="F:ATP-dependent protein folding chaperone"/>
    <property type="evidence" value="ECO:0007669"/>
    <property type="project" value="InterPro"/>
</dbReference>